<dbReference type="RefSeq" id="WP_182255560.1">
    <property type="nucleotide sequence ID" value="NZ_CP043732.1"/>
</dbReference>
<accession>A0A7D7WHX1</accession>
<evidence type="ECO:0000313" key="4">
    <source>
        <dbReference type="Proteomes" id="UP000515708"/>
    </source>
</evidence>
<keyword evidence="2" id="KW-0812">Transmembrane</keyword>
<proteinExistence type="predicted"/>
<feature type="transmembrane region" description="Helical" evidence="2">
    <location>
        <begin position="96"/>
        <end position="117"/>
    </location>
</feature>
<evidence type="ECO:0000313" key="3">
    <source>
        <dbReference type="EMBL" id="QMU96770.1"/>
    </source>
</evidence>
<organism evidence="3 4">
    <name type="scientific">Microbacterium esteraromaticum</name>
    <dbReference type="NCBI Taxonomy" id="57043"/>
    <lineage>
        <taxon>Bacteria</taxon>
        <taxon>Bacillati</taxon>
        <taxon>Actinomycetota</taxon>
        <taxon>Actinomycetes</taxon>
        <taxon>Micrococcales</taxon>
        <taxon>Microbacteriaceae</taxon>
        <taxon>Microbacterium</taxon>
    </lineage>
</organism>
<feature type="transmembrane region" description="Helical" evidence="2">
    <location>
        <begin position="53"/>
        <end position="76"/>
    </location>
</feature>
<reference evidence="3 4" key="1">
    <citation type="journal article" date="2020" name="Front. Microbiol.">
        <title>Design of Bacterial Strain-Specific qPCR Assays Using NGS Data and Publicly Available Resources and Its Application to Track Biocontrol Strains.</title>
        <authorList>
            <person name="Hernandez I."/>
            <person name="Sant C."/>
            <person name="Martinez R."/>
            <person name="Fernandez C."/>
        </authorList>
    </citation>
    <scope>NUCLEOTIDE SEQUENCE [LARGE SCALE GENOMIC DNA]</scope>
    <source>
        <strain evidence="3 4">B24</strain>
    </source>
</reference>
<protein>
    <submittedName>
        <fullName evidence="3">Uncharacterized protein</fullName>
    </submittedName>
</protein>
<feature type="transmembrane region" description="Helical" evidence="2">
    <location>
        <begin position="155"/>
        <end position="176"/>
    </location>
</feature>
<dbReference type="EMBL" id="CP043732">
    <property type="protein sequence ID" value="QMU96770.1"/>
    <property type="molecule type" value="Genomic_DNA"/>
</dbReference>
<dbReference type="AlphaFoldDB" id="A0A7D7WHX1"/>
<dbReference type="Proteomes" id="UP000515708">
    <property type="component" value="Chromosome"/>
</dbReference>
<evidence type="ECO:0000256" key="2">
    <source>
        <dbReference type="SAM" id="Phobius"/>
    </source>
</evidence>
<keyword evidence="2" id="KW-0472">Membrane</keyword>
<gene>
    <name evidence="3" type="ORF">FVO59_05695</name>
</gene>
<sequence length="273" mass="29775">MSLPEVPKDPLSPGEWAERVTRLEPHGLDMLEAHVLAYATDADALSKLSPWKIAWGVAPLFLSVFASIGGFAALFGSPEHINRGWVEEPDMTAVPWASLCYGVAIVGVILLLVHWFLAGRRRYPGMLHCLGVTFVFGALGIPVAFGIAAEAGTGLGLMMLPTYVMMGLAAIVFVIIQFSPRPDPEPEKPPLTIDDLDDKAMRTLMRERRNAIKKLWLRGRLPDVDLKKLKQLQARPLGRLHIDDDAAEGCPPAGRARRTRAVKEATSANGDGL</sequence>
<evidence type="ECO:0000256" key="1">
    <source>
        <dbReference type="SAM" id="MobiDB-lite"/>
    </source>
</evidence>
<keyword evidence="2" id="KW-1133">Transmembrane helix</keyword>
<feature type="region of interest" description="Disordered" evidence="1">
    <location>
        <begin position="243"/>
        <end position="273"/>
    </location>
</feature>
<feature type="transmembrane region" description="Helical" evidence="2">
    <location>
        <begin position="129"/>
        <end position="149"/>
    </location>
</feature>
<name>A0A7D7WHX1_9MICO</name>